<proteinExistence type="predicted"/>
<keyword evidence="2" id="KW-1185">Reference proteome</keyword>
<reference evidence="1" key="1">
    <citation type="submission" date="2021-02" db="EMBL/GenBank/DDBJ databases">
        <authorList>
            <consortium name="DOE Joint Genome Institute"/>
            <person name="Ahrendt S."/>
            <person name="Looney B.P."/>
            <person name="Miyauchi S."/>
            <person name="Morin E."/>
            <person name="Drula E."/>
            <person name="Courty P.E."/>
            <person name="Chicoki N."/>
            <person name="Fauchery L."/>
            <person name="Kohler A."/>
            <person name="Kuo A."/>
            <person name="Labutti K."/>
            <person name="Pangilinan J."/>
            <person name="Lipzen A."/>
            <person name="Riley R."/>
            <person name="Andreopoulos W."/>
            <person name="He G."/>
            <person name="Johnson J."/>
            <person name="Barry K.W."/>
            <person name="Grigoriev I.V."/>
            <person name="Nagy L."/>
            <person name="Hibbett D."/>
            <person name="Henrissat B."/>
            <person name="Matheny P.B."/>
            <person name="Labbe J."/>
            <person name="Martin F."/>
        </authorList>
    </citation>
    <scope>NUCLEOTIDE SEQUENCE</scope>
    <source>
        <strain evidence="1">FP105234-sp</strain>
    </source>
</reference>
<accession>A0ACB8R8L5</accession>
<comment type="caution">
    <text evidence="1">The sequence shown here is derived from an EMBL/GenBank/DDBJ whole genome shotgun (WGS) entry which is preliminary data.</text>
</comment>
<evidence type="ECO:0000313" key="1">
    <source>
        <dbReference type="EMBL" id="KAI0040363.1"/>
    </source>
</evidence>
<gene>
    <name evidence="1" type="ORF">FA95DRAFT_1566448</name>
</gene>
<dbReference type="Proteomes" id="UP000814033">
    <property type="component" value="Unassembled WGS sequence"/>
</dbReference>
<organism evidence="1 2">
    <name type="scientific">Auriscalpium vulgare</name>
    <dbReference type="NCBI Taxonomy" id="40419"/>
    <lineage>
        <taxon>Eukaryota</taxon>
        <taxon>Fungi</taxon>
        <taxon>Dikarya</taxon>
        <taxon>Basidiomycota</taxon>
        <taxon>Agaricomycotina</taxon>
        <taxon>Agaricomycetes</taxon>
        <taxon>Russulales</taxon>
        <taxon>Auriscalpiaceae</taxon>
        <taxon>Auriscalpium</taxon>
    </lineage>
</organism>
<dbReference type="EMBL" id="MU276202">
    <property type="protein sequence ID" value="KAI0040363.1"/>
    <property type="molecule type" value="Genomic_DNA"/>
</dbReference>
<reference evidence="1" key="2">
    <citation type="journal article" date="2022" name="New Phytol.">
        <title>Evolutionary transition to the ectomycorrhizal habit in the genomes of a hyperdiverse lineage of mushroom-forming fungi.</title>
        <authorList>
            <person name="Looney B."/>
            <person name="Miyauchi S."/>
            <person name="Morin E."/>
            <person name="Drula E."/>
            <person name="Courty P.E."/>
            <person name="Kohler A."/>
            <person name="Kuo A."/>
            <person name="LaButti K."/>
            <person name="Pangilinan J."/>
            <person name="Lipzen A."/>
            <person name="Riley R."/>
            <person name="Andreopoulos W."/>
            <person name="He G."/>
            <person name="Johnson J."/>
            <person name="Nolan M."/>
            <person name="Tritt A."/>
            <person name="Barry K.W."/>
            <person name="Grigoriev I.V."/>
            <person name="Nagy L.G."/>
            <person name="Hibbett D."/>
            <person name="Henrissat B."/>
            <person name="Matheny P.B."/>
            <person name="Labbe J."/>
            <person name="Martin F.M."/>
        </authorList>
    </citation>
    <scope>NUCLEOTIDE SEQUENCE</scope>
    <source>
        <strain evidence="1">FP105234-sp</strain>
    </source>
</reference>
<protein>
    <submittedName>
        <fullName evidence="1">Uncharacterized protein</fullName>
    </submittedName>
</protein>
<evidence type="ECO:0000313" key="2">
    <source>
        <dbReference type="Proteomes" id="UP000814033"/>
    </source>
</evidence>
<sequence>MASIIPWGLHSTHDRSPRARHEARRPTLMRAYIVAAGALPSAYLVSTTLIQPPDTTPRHVPAHTACAHDPSRIHAISGHAFAHPRVAAADPWRHQLISFENVRHP</sequence>
<name>A0ACB8R8L5_9AGAM</name>